<dbReference type="Pfam" id="PF00651">
    <property type="entry name" value="BTB"/>
    <property type="match status" value="1"/>
</dbReference>
<gene>
    <name evidence="3" type="ORF">POSPLADRAFT_1062809</name>
</gene>
<dbReference type="RefSeq" id="XP_024333113.1">
    <property type="nucleotide sequence ID" value="XM_024481560.1"/>
</dbReference>
<dbReference type="OrthoDB" id="3027208at2759"/>
<accession>A0A1X6MJ28</accession>
<evidence type="ECO:0000256" key="1">
    <source>
        <dbReference type="SAM" id="MobiDB-lite"/>
    </source>
</evidence>
<dbReference type="STRING" id="670580.A0A1X6MJ28"/>
<feature type="compositionally biased region" description="Polar residues" evidence="1">
    <location>
        <begin position="1"/>
        <end position="11"/>
    </location>
</feature>
<feature type="region of interest" description="Disordered" evidence="1">
    <location>
        <begin position="1"/>
        <end position="24"/>
    </location>
</feature>
<feature type="domain" description="BTB" evidence="2">
    <location>
        <begin position="47"/>
        <end position="116"/>
    </location>
</feature>
<dbReference type="InterPro" id="IPR011333">
    <property type="entry name" value="SKP1/BTB/POZ_sf"/>
</dbReference>
<protein>
    <recommendedName>
        <fullName evidence="2">BTB domain-containing protein</fullName>
    </recommendedName>
</protein>
<reference evidence="3 4" key="1">
    <citation type="submission" date="2017-04" db="EMBL/GenBank/DDBJ databases">
        <title>Genome Sequence of the Model Brown-Rot Fungus Postia placenta SB12.</title>
        <authorList>
            <consortium name="DOE Joint Genome Institute"/>
            <person name="Gaskell J."/>
            <person name="Kersten P."/>
            <person name="Larrondo L.F."/>
            <person name="Canessa P."/>
            <person name="Martinez D."/>
            <person name="Hibbett D."/>
            <person name="Schmoll M."/>
            <person name="Kubicek C.P."/>
            <person name="Martinez A.T."/>
            <person name="Yadav J."/>
            <person name="Master E."/>
            <person name="Magnuson J.K."/>
            <person name="James T."/>
            <person name="Yaver D."/>
            <person name="Berka R."/>
            <person name="Labutti K."/>
            <person name="Lipzen A."/>
            <person name="Aerts A."/>
            <person name="Barry K."/>
            <person name="Henrissat B."/>
            <person name="Blanchette R."/>
            <person name="Grigoriev I."/>
            <person name="Cullen D."/>
        </authorList>
    </citation>
    <scope>NUCLEOTIDE SEQUENCE [LARGE SCALE GENOMIC DNA]</scope>
    <source>
        <strain evidence="3 4">MAD-698-R-SB12</strain>
    </source>
</reference>
<dbReference type="GeneID" id="36326510"/>
<dbReference type="SMART" id="SM00225">
    <property type="entry name" value="BTB"/>
    <property type="match status" value="1"/>
</dbReference>
<evidence type="ECO:0000259" key="2">
    <source>
        <dbReference type="PROSITE" id="PS50097"/>
    </source>
</evidence>
<evidence type="ECO:0000313" key="3">
    <source>
        <dbReference type="EMBL" id="OSX56319.1"/>
    </source>
</evidence>
<name>A0A1X6MJ28_9APHY</name>
<dbReference type="InterPro" id="IPR000210">
    <property type="entry name" value="BTB/POZ_dom"/>
</dbReference>
<organism evidence="3 4">
    <name type="scientific">Postia placenta MAD-698-R-SB12</name>
    <dbReference type="NCBI Taxonomy" id="670580"/>
    <lineage>
        <taxon>Eukaryota</taxon>
        <taxon>Fungi</taxon>
        <taxon>Dikarya</taxon>
        <taxon>Basidiomycota</taxon>
        <taxon>Agaricomycotina</taxon>
        <taxon>Agaricomycetes</taxon>
        <taxon>Polyporales</taxon>
        <taxon>Adustoporiaceae</taxon>
        <taxon>Rhodonia</taxon>
    </lineage>
</organism>
<evidence type="ECO:0000313" key="4">
    <source>
        <dbReference type="Proteomes" id="UP000194127"/>
    </source>
</evidence>
<dbReference type="SUPFAM" id="SSF54695">
    <property type="entry name" value="POZ domain"/>
    <property type="match status" value="1"/>
</dbReference>
<dbReference type="Gene3D" id="3.30.710.10">
    <property type="entry name" value="Potassium Channel Kv1.1, Chain A"/>
    <property type="match status" value="1"/>
</dbReference>
<dbReference type="Proteomes" id="UP000194127">
    <property type="component" value="Unassembled WGS sequence"/>
</dbReference>
<sequence>MTSAPLEANTTLRKRARVDSDVSAPRRNDFPKVEEIEHHGSFWFDDGDVILVSGTTAFRVHASVLSRQSNILRDLLTRNRDTEMMGGCAVVRLSDSVGDLTNLMSTFYESKHFLAVNDDVSRNLVLSLGRVGHKYNIEYLRAYAIDKLKAYFPSTFDEFIENDFEDDPETLIGSVNLARSMGVVSVLPAALYQCTVLRVKELLDGVRRDDGTVDRLSSEDLSRCLNGRRQLRHANNIGTAWLFNLKTGKECSSKDICLRILRRLPEQWHTLGWFTTSAVLSVAEGAFLTLLNDLCAYCKAQVEENERDGRRKIWVSLPQYMGVKVEGWET</sequence>
<keyword evidence="4" id="KW-1185">Reference proteome</keyword>
<dbReference type="PROSITE" id="PS50097">
    <property type="entry name" value="BTB"/>
    <property type="match status" value="1"/>
</dbReference>
<proteinExistence type="predicted"/>
<dbReference type="AlphaFoldDB" id="A0A1X6MJ28"/>
<dbReference type="EMBL" id="KZ110614">
    <property type="protein sequence ID" value="OSX56319.1"/>
    <property type="molecule type" value="Genomic_DNA"/>
</dbReference>